<keyword evidence="6" id="KW-1185">Reference proteome</keyword>
<reference evidence="6" key="1">
    <citation type="journal article" date="2019" name="Int. J. Syst. Evol. Microbiol.">
        <title>The Global Catalogue of Microorganisms (GCM) 10K type strain sequencing project: providing services to taxonomists for standard genome sequencing and annotation.</title>
        <authorList>
            <consortium name="The Broad Institute Genomics Platform"/>
            <consortium name="The Broad Institute Genome Sequencing Center for Infectious Disease"/>
            <person name="Wu L."/>
            <person name="Ma J."/>
        </authorList>
    </citation>
    <scope>NUCLEOTIDE SEQUENCE [LARGE SCALE GENOMIC DNA]</scope>
    <source>
        <strain evidence="6">CCUG 55609</strain>
    </source>
</reference>
<evidence type="ECO:0000256" key="1">
    <source>
        <dbReference type="ARBA" id="ARBA00001946"/>
    </source>
</evidence>
<comment type="caution">
    <text evidence="5">The sequence shown here is derived from an EMBL/GenBank/DDBJ whole genome shotgun (WGS) entry which is preliminary data.</text>
</comment>
<dbReference type="CDD" id="cd04666">
    <property type="entry name" value="NUDIX_DIPP2_like_Nudt4"/>
    <property type="match status" value="1"/>
</dbReference>
<dbReference type="InterPro" id="IPR015797">
    <property type="entry name" value="NUDIX_hydrolase-like_dom_sf"/>
</dbReference>
<evidence type="ECO:0000313" key="5">
    <source>
        <dbReference type="EMBL" id="MFD1329019.1"/>
    </source>
</evidence>
<dbReference type="PANTHER" id="PTHR12629">
    <property type="entry name" value="DIPHOSPHOINOSITOL POLYPHOSPHATE PHOSPHOHYDROLASE"/>
    <property type="match status" value="1"/>
</dbReference>
<accession>A0ABW3YYP5</accession>
<dbReference type="InterPro" id="IPR047198">
    <property type="entry name" value="DDP-like_NUDIX"/>
</dbReference>
<evidence type="ECO:0000313" key="6">
    <source>
        <dbReference type="Proteomes" id="UP001597173"/>
    </source>
</evidence>
<keyword evidence="2" id="KW-0479">Metal-binding</keyword>
<dbReference type="PANTHER" id="PTHR12629:SF0">
    <property type="entry name" value="DIPHOSPHOINOSITOL-POLYPHOSPHATE DIPHOSPHATASE"/>
    <property type="match status" value="1"/>
</dbReference>
<evidence type="ECO:0000256" key="3">
    <source>
        <dbReference type="ARBA" id="ARBA00022801"/>
    </source>
</evidence>
<proteinExistence type="predicted"/>
<dbReference type="EMBL" id="JBHTNF010000008">
    <property type="protein sequence ID" value="MFD1329019.1"/>
    <property type="molecule type" value="Genomic_DNA"/>
</dbReference>
<evidence type="ECO:0000256" key="4">
    <source>
        <dbReference type="ARBA" id="ARBA00022842"/>
    </source>
</evidence>
<evidence type="ECO:0000256" key="2">
    <source>
        <dbReference type="ARBA" id="ARBA00022723"/>
    </source>
</evidence>
<dbReference type="SUPFAM" id="SSF55811">
    <property type="entry name" value="Nudix"/>
    <property type="match status" value="1"/>
</dbReference>
<dbReference type="RefSeq" id="WP_374836051.1">
    <property type="nucleotide sequence ID" value="NZ_JBHEEW010000002.1"/>
</dbReference>
<organism evidence="5 6">
    <name type="scientific">Mycoplana ramosa</name>
    <name type="common">Mycoplana bullata</name>
    <dbReference type="NCBI Taxonomy" id="40837"/>
    <lineage>
        <taxon>Bacteria</taxon>
        <taxon>Pseudomonadati</taxon>
        <taxon>Pseudomonadota</taxon>
        <taxon>Alphaproteobacteria</taxon>
        <taxon>Hyphomicrobiales</taxon>
        <taxon>Rhizobiaceae</taxon>
        <taxon>Mycoplana</taxon>
    </lineage>
</organism>
<comment type="cofactor">
    <cofactor evidence="1">
        <name>Mg(2+)</name>
        <dbReference type="ChEBI" id="CHEBI:18420"/>
    </cofactor>
</comment>
<dbReference type="GO" id="GO:0016787">
    <property type="term" value="F:hydrolase activity"/>
    <property type="evidence" value="ECO:0007669"/>
    <property type="project" value="UniProtKB-KW"/>
</dbReference>
<keyword evidence="4" id="KW-0460">Magnesium</keyword>
<gene>
    <name evidence="5" type="ORF">ACFQ33_14085</name>
</gene>
<dbReference type="Proteomes" id="UP001597173">
    <property type="component" value="Unassembled WGS sequence"/>
</dbReference>
<name>A0ABW3YYP5_MYCRA</name>
<protein>
    <submittedName>
        <fullName evidence="5">NUDIX hydrolase</fullName>
    </submittedName>
</protein>
<sequence length="163" mass="18849">MSDHKHRRRERAAENGAILQQVGALPYRISKDGGLEVMLITSRQTKRFTLPKGWRMKGKKDHKAARIEAMEEAGVEGKIARQSIGSYFYWKRTDRCFIPVRVTVYPLEAKRTRSRWKERDQRIRKWLQPEDAALLVDEPELMTLLHQAGSNGGDAPFSDDNKN</sequence>
<keyword evidence="3 5" id="KW-0378">Hydrolase</keyword>
<dbReference type="Gene3D" id="3.90.79.10">
    <property type="entry name" value="Nucleoside Triphosphate Pyrophosphohydrolase"/>
    <property type="match status" value="1"/>
</dbReference>